<keyword evidence="8 11" id="KW-0472">Membrane</keyword>
<evidence type="ECO:0000256" key="2">
    <source>
        <dbReference type="ARBA" id="ARBA00008143"/>
    </source>
</evidence>
<dbReference type="InterPro" id="IPR039426">
    <property type="entry name" value="TonB-dep_rcpt-like"/>
</dbReference>
<evidence type="ECO:0000259" key="14">
    <source>
        <dbReference type="Pfam" id="PF00593"/>
    </source>
</evidence>
<dbReference type="Proteomes" id="UP000218172">
    <property type="component" value="Unassembled WGS sequence"/>
</dbReference>
<dbReference type="Pfam" id="PF00593">
    <property type="entry name" value="TonB_dep_Rec_b-barrel"/>
    <property type="match status" value="1"/>
</dbReference>
<evidence type="ECO:0000256" key="6">
    <source>
        <dbReference type="ARBA" id="ARBA00022729"/>
    </source>
</evidence>
<keyword evidence="3 11" id="KW-0813">Transport</keyword>
<keyword evidence="9 16" id="KW-0675">Receptor</keyword>
<dbReference type="InterPro" id="IPR012910">
    <property type="entry name" value="Plug_dom"/>
</dbReference>
<organism evidence="16 17">
    <name type="scientific">SAR86 cluster bacterium</name>
    <dbReference type="NCBI Taxonomy" id="2030880"/>
    <lineage>
        <taxon>Bacteria</taxon>
        <taxon>Pseudomonadati</taxon>
        <taxon>Pseudomonadota</taxon>
        <taxon>Gammaproteobacteria</taxon>
        <taxon>SAR86 cluster</taxon>
    </lineage>
</organism>
<evidence type="ECO:0000256" key="7">
    <source>
        <dbReference type="ARBA" id="ARBA00023077"/>
    </source>
</evidence>
<sequence length="691" mass="76504">MLRKLLVIGIAAATALSAQQGMAQNGQQAIEEITIISASRRAESLGDINASIAVIGTEELQLVSATHAQEALNRLPGVNISRNNGQESLTSIRSPILTGSGACGAFLVAEQGIPVRAAGFCNVNEMFDAHTENAQRIEVIRGPGSAFYGSNAVHGMINVVLPEPGERSEFSLETGPRGYGRFNAAIGSEKGAFKQVLLFNGVSEEGWRDDSGVDQQKLSWLYQYTTDGGLALDGGFTTTNLNQETAGYVVGTDAYKDNDLRATNPNPEAFRDSQSSRVWTSISTTINDWDLVLTPYFRETNMTFMMHFLPGTPVEDSEQRSLGLQFASYRQLTDHSTLALGLDLESTDGKLKQFQENPTAGSAFLVNTIPNGLQYDYEVAAKQSAVFANYQHYWNSGWDMTLGLRYERVSYDYDNQANDGRVKEDGTTCGFGGCRYNRPSDRKDSFTNLSPKLALRYQINDQHNVQFRLQQGYRAPQATEMYRLQNSQSVADLESVELDSVELALTGAGASWNYTITAYSMNKDNGIITDSSRTNIDGIKSKHRGLEFALGYDLTETLSFAGTFNLAEHSYETSRLSGGIDIKGNDIDSAPNSFGNLRLQWRPSSKILTELELVNMDDYYTNPENTRSYEGHNLLNLRTRYAVNEDLSVALNILNLTDEKYAERADWSTFTGDRYFTGEPVRAFISIDWKY</sequence>
<evidence type="ECO:0000256" key="11">
    <source>
        <dbReference type="PROSITE-ProRule" id="PRU01360"/>
    </source>
</evidence>
<evidence type="ECO:0000256" key="12">
    <source>
        <dbReference type="RuleBase" id="RU003357"/>
    </source>
</evidence>
<evidence type="ECO:0000313" key="17">
    <source>
        <dbReference type="Proteomes" id="UP000218172"/>
    </source>
</evidence>
<reference evidence="17" key="1">
    <citation type="submission" date="2017-08" db="EMBL/GenBank/DDBJ databases">
        <title>A dynamic microbial community with high functional redundancy inhabits the cold, oxic subseafloor aquifer.</title>
        <authorList>
            <person name="Tully B.J."/>
            <person name="Wheat C.G."/>
            <person name="Glazer B.T."/>
            <person name="Huber J.A."/>
        </authorList>
    </citation>
    <scope>NUCLEOTIDE SEQUENCE [LARGE SCALE GENOMIC DNA]</scope>
</reference>
<evidence type="ECO:0000256" key="1">
    <source>
        <dbReference type="ARBA" id="ARBA00004571"/>
    </source>
</evidence>
<evidence type="ECO:0000256" key="9">
    <source>
        <dbReference type="ARBA" id="ARBA00023170"/>
    </source>
</evidence>
<keyword evidence="6 13" id="KW-0732">Signal</keyword>
<dbReference type="SUPFAM" id="SSF56935">
    <property type="entry name" value="Porins"/>
    <property type="match status" value="1"/>
</dbReference>
<keyword evidence="4 11" id="KW-1134">Transmembrane beta strand</keyword>
<evidence type="ECO:0000256" key="4">
    <source>
        <dbReference type="ARBA" id="ARBA00022452"/>
    </source>
</evidence>
<proteinExistence type="inferred from homology"/>
<evidence type="ECO:0000256" key="5">
    <source>
        <dbReference type="ARBA" id="ARBA00022692"/>
    </source>
</evidence>
<evidence type="ECO:0000256" key="3">
    <source>
        <dbReference type="ARBA" id="ARBA00022448"/>
    </source>
</evidence>
<dbReference type="PROSITE" id="PS52016">
    <property type="entry name" value="TONB_DEPENDENT_REC_3"/>
    <property type="match status" value="1"/>
</dbReference>
<keyword evidence="7 12" id="KW-0798">TonB box</keyword>
<evidence type="ECO:0000313" key="16">
    <source>
        <dbReference type="EMBL" id="PCH62618.1"/>
    </source>
</evidence>
<dbReference type="GO" id="GO:0044718">
    <property type="term" value="P:siderophore transmembrane transport"/>
    <property type="evidence" value="ECO:0007669"/>
    <property type="project" value="TreeGrafter"/>
</dbReference>
<dbReference type="Pfam" id="PF07715">
    <property type="entry name" value="Plug"/>
    <property type="match status" value="1"/>
</dbReference>
<feature type="signal peptide" evidence="13">
    <location>
        <begin position="1"/>
        <end position="23"/>
    </location>
</feature>
<name>A0A2A4MRY9_9GAMM</name>
<feature type="domain" description="TonB-dependent receptor plug" evidence="15">
    <location>
        <begin position="47"/>
        <end position="155"/>
    </location>
</feature>
<keyword evidence="10 11" id="KW-0998">Cell outer membrane</keyword>
<evidence type="ECO:0000256" key="10">
    <source>
        <dbReference type="ARBA" id="ARBA00023237"/>
    </source>
</evidence>
<comment type="similarity">
    <text evidence="2">Belongs to the TonB-dependent receptor family. Hemoglobin/haptoglobin binding protein subfamily.</text>
</comment>
<evidence type="ECO:0000256" key="13">
    <source>
        <dbReference type="SAM" id="SignalP"/>
    </source>
</evidence>
<comment type="caution">
    <text evidence="16">The sequence shown here is derived from an EMBL/GenBank/DDBJ whole genome shotgun (WGS) entry which is preliminary data.</text>
</comment>
<evidence type="ECO:0000259" key="15">
    <source>
        <dbReference type="Pfam" id="PF07715"/>
    </source>
</evidence>
<feature type="chain" id="PRO_5012585118" evidence="13">
    <location>
        <begin position="24"/>
        <end position="691"/>
    </location>
</feature>
<evidence type="ECO:0000256" key="8">
    <source>
        <dbReference type="ARBA" id="ARBA00023136"/>
    </source>
</evidence>
<dbReference type="InterPro" id="IPR037066">
    <property type="entry name" value="Plug_dom_sf"/>
</dbReference>
<dbReference type="PANTHER" id="PTHR30069:SF29">
    <property type="entry name" value="HEMOGLOBIN AND HEMOGLOBIN-HAPTOGLOBIN-BINDING PROTEIN 1-RELATED"/>
    <property type="match status" value="1"/>
</dbReference>
<dbReference type="Gene3D" id="2.170.130.10">
    <property type="entry name" value="TonB-dependent receptor, plug domain"/>
    <property type="match status" value="1"/>
</dbReference>
<protein>
    <submittedName>
        <fullName evidence="16">TonB-dependent receptor</fullName>
    </submittedName>
</protein>
<keyword evidence="5 11" id="KW-0812">Transmembrane</keyword>
<dbReference type="GO" id="GO:0015344">
    <property type="term" value="F:siderophore uptake transmembrane transporter activity"/>
    <property type="evidence" value="ECO:0007669"/>
    <property type="project" value="TreeGrafter"/>
</dbReference>
<dbReference type="Gene3D" id="2.40.170.20">
    <property type="entry name" value="TonB-dependent receptor, beta-barrel domain"/>
    <property type="match status" value="1"/>
</dbReference>
<feature type="domain" description="TonB-dependent receptor-like beta-barrel" evidence="14">
    <location>
        <begin position="226"/>
        <end position="656"/>
    </location>
</feature>
<gene>
    <name evidence="16" type="ORF">COC19_02600</name>
</gene>
<dbReference type="EMBL" id="NVQR01000036">
    <property type="protein sequence ID" value="PCH62618.1"/>
    <property type="molecule type" value="Genomic_DNA"/>
</dbReference>
<dbReference type="InterPro" id="IPR000531">
    <property type="entry name" value="Beta-barrel_TonB"/>
</dbReference>
<dbReference type="GO" id="GO:0009279">
    <property type="term" value="C:cell outer membrane"/>
    <property type="evidence" value="ECO:0007669"/>
    <property type="project" value="UniProtKB-SubCell"/>
</dbReference>
<comment type="subcellular location">
    <subcellularLocation>
        <location evidence="1 11">Cell outer membrane</location>
        <topology evidence="1 11">Multi-pass membrane protein</topology>
    </subcellularLocation>
</comment>
<dbReference type="AlphaFoldDB" id="A0A2A4MRY9"/>
<accession>A0A2A4MRY9</accession>
<dbReference type="InterPro" id="IPR036942">
    <property type="entry name" value="Beta-barrel_TonB_sf"/>
</dbReference>
<dbReference type="PANTHER" id="PTHR30069">
    <property type="entry name" value="TONB-DEPENDENT OUTER MEMBRANE RECEPTOR"/>
    <property type="match status" value="1"/>
</dbReference>